<feature type="region of interest" description="Disordered" evidence="1">
    <location>
        <begin position="1"/>
        <end position="78"/>
    </location>
</feature>
<dbReference type="AlphaFoldDB" id="A0A8J2WY84"/>
<dbReference type="InterPro" id="IPR000086">
    <property type="entry name" value="NUDIX_hydrolase_dom"/>
</dbReference>
<name>A0A8J2WY84_9STRA</name>
<comment type="caution">
    <text evidence="3">The sequence shown here is derived from an EMBL/GenBank/DDBJ whole genome shotgun (WGS) entry which is preliminary data.</text>
</comment>
<evidence type="ECO:0000313" key="4">
    <source>
        <dbReference type="Proteomes" id="UP000789595"/>
    </source>
</evidence>
<gene>
    <name evidence="3" type="ORF">PECAL_3P06360</name>
</gene>
<organism evidence="3 4">
    <name type="scientific">Pelagomonas calceolata</name>
    <dbReference type="NCBI Taxonomy" id="35677"/>
    <lineage>
        <taxon>Eukaryota</taxon>
        <taxon>Sar</taxon>
        <taxon>Stramenopiles</taxon>
        <taxon>Ochrophyta</taxon>
        <taxon>Pelagophyceae</taxon>
        <taxon>Pelagomonadales</taxon>
        <taxon>Pelagomonadaceae</taxon>
        <taxon>Pelagomonas</taxon>
    </lineage>
</organism>
<dbReference type="Proteomes" id="UP000789595">
    <property type="component" value="Unassembled WGS sequence"/>
</dbReference>
<evidence type="ECO:0000313" key="3">
    <source>
        <dbReference type="EMBL" id="CAH0370735.1"/>
    </source>
</evidence>
<reference evidence="3" key="1">
    <citation type="submission" date="2021-11" db="EMBL/GenBank/DDBJ databases">
        <authorList>
            <consortium name="Genoscope - CEA"/>
            <person name="William W."/>
        </authorList>
    </citation>
    <scope>NUCLEOTIDE SEQUENCE</scope>
</reference>
<keyword evidence="4" id="KW-1185">Reference proteome</keyword>
<dbReference type="SUPFAM" id="SSF55811">
    <property type="entry name" value="Nudix"/>
    <property type="match status" value="1"/>
</dbReference>
<accession>A0A8J2WY84</accession>
<dbReference type="InterPro" id="IPR015797">
    <property type="entry name" value="NUDIX_hydrolase-like_dom_sf"/>
</dbReference>
<feature type="compositionally biased region" description="Basic and acidic residues" evidence="1">
    <location>
        <begin position="424"/>
        <end position="435"/>
    </location>
</feature>
<sequence>MADETQWTERHRGLDPSSTSFVPSQRAHHAEWLSSEGRNPDSASFVPRRRHVPTTQPPARSRASRPRRGSAGAAFRAAERAVSTPRVVRTRSDLLAALAANGADAFRVKVHVGGCACERAAAFRETCGDGMLAIPDSRGARAALRVAEAEGDTRHSLEARLKNLLFPDVPVDGVILRVSCAACLLESMPNGAVAFIADSEEEALCEMEPRKARSGEMPSFVVAAPISLLRRAFSPLQGAARYNKAEEQRGAKQARASLCAFLGDQERAMLTVTADELKADHHLNAFLDNNQARMDQRQQHVPGSRFLVLLASKVQKRWRLELPGGKRRLGESSWDAARRELRDEAGCRLATATLSEVIDFATMRCFIVDSGDAKRASEAAAVAAAVPPPPPLMPDEILDLEAILVKRGAALETARADMASMNPDRARRLLRDDRYGPPTADMSQLELPVEGT</sequence>
<protein>
    <recommendedName>
        <fullName evidence="2">Nudix hydrolase domain-containing protein</fullName>
    </recommendedName>
</protein>
<feature type="domain" description="Nudix hydrolase" evidence="2">
    <location>
        <begin position="264"/>
        <end position="431"/>
    </location>
</feature>
<dbReference type="OrthoDB" id="48913at2759"/>
<dbReference type="Pfam" id="PF00293">
    <property type="entry name" value="NUDIX"/>
    <property type="match status" value="1"/>
</dbReference>
<evidence type="ECO:0000256" key="1">
    <source>
        <dbReference type="SAM" id="MobiDB-lite"/>
    </source>
</evidence>
<proteinExistence type="predicted"/>
<dbReference type="PROSITE" id="PS51462">
    <property type="entry name" value="NUDIX"/>
    <property type="match status" value="1"/>
</dbReference>
<feature type="region of interest" description="Disordered" evidence="1">
    <location>
        <begin position="423"/>
        <end position="452"/>
    </location>
</feature>
<dbReference type="Gene3D" id="3.90.79.10">
    <property type="entry name" value="Nucleoside Triphosphate Pyrophosphohydrolase"/>
    <property type="match status" value="1"/>
</dbReference>
<evidence type="ECO:0000259" key="2">
    <source>
        <dbReference type="PROSITE" id="PS51462"/>
    </source>
</evidence>
<dbReference type="EMBL" id="CAKKNE010000003">
    <property type="protein sequence ID" value="CAH0370735.1"/>
    <property type="molecule type" value="Genomic_DNA"/>
</dbReference>